<dbReference type="OrthoDB" id="13601at2759"/>
<name>A0A3Q8ICE5_LEIDO</name>
<evidence type="ECO:0000313" key="1">
    <source>
        <dbReference type="EMBL" id="AYU79856.1"/>
    </source>
</evidence>
<reference evidence="3" key="5">
    <citation type="submission" date="2019-02" db="EMBL/GenBank/DDBJ databases">
        <title>FDA dAtabase for Regulatory Grade micrObial Sequences (FDA-ARGOS): Supporting development and validation of Infectious Disease Dx tests.</title>
        <authorList>
            <person name="Duncan R."/>
            <person name="Fisher C."/>
            <person name="Tallon L.J."/>
            <person name="Sadzewicz L."/>
            <person name="Sengamalay N."/>
            <person name="Ott S."/>
            <person name="Godinez A."/>
            <person name="Nagaraj S."/>
            <person name="Nadendla S."/>
            <person name="Sichtig H."/>
        </authorList>
    </citation>
    <scope>NUCLEOTIDE SEQUENCE</scope>
    <source>
        <strain evidence="3">FDAARGOS_361</strain>
    </source>
</reference>
<reference evidence="6" key="6">
    <citation type="submission" date="2019-02" db="EMBL/GenBank/DDBJ databases">
        <title>FDA dAtabase for Regulatory Grade micrObial Sequences (FDA-ARGOS): Supporting development and validation of Infectious Disease Dx tests.</title>
        <authorList>
            <person name="Duncan R."/>
            <person name="Fisher C."/>
            <person name="Tallon L."/>
            <person name="Sadzewicz L."/>
            <person name="Sengamalay N."/>
            <person name="Ott S."/>
            <person name="Godinez A."/>
            <person name="Nagaraj S."/>
            <person name="Vavikolanu K."/>
            <person name="Nadendla S."/>
            <person name="Aluvathingal J."/>
            <person name="Sichtig H."/>
        </authorList>
    </citation>
    <scope>NUCLEOTIDE SEQUENCE [LARGE SCALE GENOMIC DNA]</scope>
    <source>
        <strain evidence="6">FDAARGOS_361</strain>
    </source>
</reference>
<evidence type="ECO:0000313" key="4">
    <source>
        <dbReference type="Proteomes" id="UP000008980"/>
    </source>
</evidence>
<dbReference type="Proteomes" id="UP000274082">
    <property type="component" value="Chromosome 26"/>
</dbReference>
<evidence type="ECO:0000313" key="6">
    <source>
        <dbReference type="Proteomes" id="UP000318447"/>
    </source>
</evidence>
<evidence type="ECO:0000313" key="5">
    <source>
        <dbReference type="Proteomes" id="UP000274082"/>
    </source>
</evidence>
<reference evidence="2" key="2">
    <citation type="submission" date="2011-01" db="EMBL/GenBank/DDBJ databases">
        <authorList>
            <person name="Zhao B.P."/>
            <person name="Ren Z.A."/>
            <person name="Li C.D."/>
        </authorList>
    </citation>
    <scope>NUCLEOTIDE SEQUENCE</scope>
    <source>
        <strain evidence="2">BPK282A1</strain>
    </source>
</reference>
<dbReference type="EMBL" id="RHLC01000017">
    <property type="protein sequence ID" value="TPP41276.1"/>
    <property type="molecule type" value="Genomic_DNA"/>
</dbReference>
<dbReference type="Proteomes" id="UP000318447">
    <property type="component" value="Unassembled WGS sequence"/>
</dbReference>
<reference evidence="4" key="3">
    <citation type="submission" date="2011-02" db="EMBL/GenBank/DDBJ databases">
        <title>Whole genome sequencing of Leishmania donovani clinical lines reveals dynamic variation related to drug resistance.</title>
        <authorList>
            <person name="Downing T."/>
            <person name="Imamura H."/>
            <person name="Sanders M."/>
            <person name="Decuypere S."/>
            <person name="Hertz-Fowler C."/>
            <person name="Clark T.G."/>
            <person name="Rijal S."/>
            <person name="Sundar S."/>
            <person name="Quail M.A."/>
            <person name="De Doncker S."/>
            <person name="Maes I."/>
            <person name="Vanaerschot M."/>
            <person name="Stark O."/>
            <person name="Schonian G."/>
            <person name="Dujardin J.C."/>
            <person name="Berriman M."/>
        </authorList>
    </citation>
    <scope>NUCLEOTIDE SEQUENCE [LARGE SCALE GENOMIC DNA]</scope>
    <source>
        <strain evidence="4">BPK282A1</strain>
    </source>
</reference>
<dbReference type="VEuPathDB" id="TriTrypDB:LdCL_260031200"/>
<sequence>MSAAREDSAPCAVPSKLWRECLKQFDYGPDRPKGACEAHRTKFYDCVKDWTARTQHKSYSYTQFELPKSCGHEAEKLHQCMMMNMFEVSHCQRDMAVLKRCAARADPEVRKYLQDDEAIAGLENDIEEATGLKRLWYKAIGKL</sequence>
<proteinExistence type="predicted"/>
<organism evidence="1 5">
    <name type="scientific">Leishmania donovani</name>
    <dbReference type="NCBI Taxonomy" id="5661"/>
    <lineage>
        <taxon>Eukaryota</taxon>
        <taxon>Discoba</taxon>
        <taxon>Euglenozoa</taxon>
        <taxon>Kinetoplastea</taxon>
        <taxon>Metakinetoplastina</taxon>
        <taxon>Trypanosomatida</taxon>
        <taxon>Trypanosomatidae</taxon>
        <taxon>Leishmaniinae</taxon>
        <taxon>Leishmania</taxon>
    </lineage>
</organism>
<accession>E9BIR4</accession>
<gene>
    <name evidence="3" type="ORF">CGC21_32535</name>
    <name evidence="2" type="ORF">LDBPK_262530</name>
    <name evidence="1" type="ORF">LdCL_260031200</name>
</gene>
<dbReference type="PROSITE" id="PS51808">
    <property type="entry name" value="CHCH"/>
    <property type="match status" value="1"/>
</dbReference>
<dbReference type="VEuPathDB" id="TriTrypDB:LDHU3_26.3250"/>
<dbReference type="EMBL" id="CP029525">
    <property type="protein sequence ID" value="AYU79856.1"/>
    <property type="molecule type" value="Genomic_DNA"/>
</dbReference>
<evidence type="ECO:0000313" key="3">
    <source>
        <dbReference type="EMBL" id="TPP41276.1"/>
    </source>
</evidence>
<dbReference type="Proteomes" id="UP000008980">
    <property type="component" value="Chromosome 26"/>
</dbReference>
<protein>
    <submittedName>
        <fullName evidence="1">Uncharacterized protein</fullName>
    </submittedName>
</protein>
<dbReference type="KEGG" id="ldo:LDBPK_262530"/>
<reference evidence="2 4" key="1">
    <citation type="journal article" date="2011" name="Genome Res.">
        <title>Whole genome sequencing of multiple Leishmania donovani clinical isolates provides insights into population structure and mechanisms of drug resistance.</title>
        <authorList>
            <person name="Downing T."/>
            <person name="Imamura H."/>
            <person name="Decuypere S."/>
            <person name="Clark T.G."/>
            <person name="Coombs G.H."/>
            <person name="Cotton J.A."/>
            <person name="Hilley J.D."/>
            <person name="de Doncker S."/>
            <person name="Maes I."/>
            <person name="Mottram J.C."/>
            <person name="Quail M.A."/>
            <person name="Rijal S."/>
            <person name="Sanders M."/>
            <person name="Schonian G."/>
            <person name="Stark O."/>
            <person name="Sundar S."/>
            <person name="Vanaerschot M."/>
            <person name="Hertz-Fowler C."/>
            <person name="Dujardin J.C."/>
            <person name="Berriman M."/>
        </authorList>
    </citation>
    <scope>NUCLEOTIDE SEQUENCE [LARGE SCALE GENOMIC DNA]</scope>
    <source>
        <strain evidence="2 4">BPK282A1</strain>
    </source>
</reference>
<accession>A0A3Q8ICE5</accession>
<dbReference type="EMBL" id="FR799613">
    <property type="protein sequence ID" value="CBZ35140.1"/>
    <property type="molecule type" value="Genomic_DNA"/>
</dbReference>
<dbReference type="AlphaFoldDB" id="A0A3Q8ICE5"/>
<dbReference type="VEuPathDB" id="TriTrypDB:LdBPK_262530.1"/>
<dbReference type="OMA" id="KLWRECL"/>
<dbReference type="RefSeq" id="XP_003861837.1">
    <property type="nucleotide sequence ID" value="XM_003861789.1"/>
</dbReference>
<keyword evidence="5" id="KW-1185">Reference proteome</keyword>
<dbReference type="GeneID" id="13389085"/>
<reference evidence="1 5" key="4">
    <citation type="journal article" date="2018" name="Sci. Rep.">
        <title>A complete Leishmania donovani reference genome identifies novel genetic variations associated with virulence.</title>
        <authorList>
            <person name="Lypaczewski P."/>
            <person name="Hoshizaki J."/>
            <person name="Zhang W.-W."/>
            <person name="McCall L.-I."/>
            <person name="Torcivia-Rodriguez J."/>
            <person name="Simonyan V."/>
            <person name="Kaur A."/>
            <person name="Dewar K."/>
            <person name="Matlashewski G."/>
        </authorList>
    </citation>
    <scope>NUCLEOTIDE SEQUENCE [LARGE SCALE GENOMIC DNA]</scope>
    <source>
        <strain evidence="1 5">LdCL</strain>
    </source>
</reference>
<evidence type="ECO:0000313" key="2">
    <source>
        <dbReference type="EMBL" id="CBZ35140.1"/>
    </source>
</evidence>